<accession>A0A4Q9MAE2</accession>
<keyword evidence="1" id="KW-0812">Transmembrane</keyword>
<dbReference type="OrthoDB" id="2752889at2759"/>
<evidence type="ECO:0000313" key="2">
    <source>
        <dbReference type="EMBL" id="TBU24029.1"/>
    </source>
</evidence>
<dbReference type="EMBL" id="ML143489">
    <property type="protein sequence ID" value="TBU24029.1"/>
    <property type="molecule type" value="Genomic_DNA"/>
</dbReference>
<protein>
    <submittedName>
        <fullName evidence="2">Uncharacterized protein</fullName>
    </submittedName>
</protein>
<feature type="transmembrane region" description="Helical" evidence="1">
    <location>
        <begin position="245"/>
        <end position="262"/>
    </location>
</feature>
<proteinExistence type="predicted"/>
<evidence type="ECO:0000256" key="1">
    <source>
        <dbReference type="SAM" id="Phobius"/>
    </source>
</evidence>
<feature type="transmembrane region" description="Helical" evidence="1">
    <location>
        <begin position="193"/>
        <end position="213"/>
    </location>
</feature>
<keyword evidence="1" id="KW-1133">Transmembrane helix</keyword>
<dbReference type="Proteomes" id="UP000292957">
    <property type="component" value="Unassembled WGS sequence"/>
</dbReference>
<sequence>MDFSSGSVECGSMFANARDSLGSLNARFVSPSKASPIARVMGKAKGLVRMLALRKSDRKPLDSSAIQCLGSETPATAIASSWRESARAPTRPSISILITSASSNDINSLRTSISARMTSNSSTTGVYSPDYPISPNPSLASPEVGPSHSLADFFSAYPCDEQDALALLPDASFDVLPPVKDGDTAPQAFFPTLFRVLLFMPWCIAVGATITLFPAHIERVVFSTGYIPSPSPEGARRFSFFSETAYEYAMIFAVALIGLAFASPTWGIIVWAFCAGRFVWVWAAYSVKDMCCFHERVGKDDMETLALVVSGRNLTNIVVQQCPNHPGSNSPLSRIVTVQSPIIPMEN</sequence>
<name>A0A4Q9MAE2_9APHY</name>
<dbReference type="AlphaFoldDB" id="A0A4Q9MAE2"/>
<keyword evidence="1" id="KW-0472">Membrane</keyword>
<gene>
    <name evidence="2" type="ORF">BD311DRAFT_791272</name>
</gene>
<reference evidence="2" key="1">
    <citation type="submission" date="2019-01" db="EMBL/GenBank/DDBJ databases">
        <title>Draft genome sequences of three monokaryotic isolates of the white-rot basidiomycete fungus Dichomitus squalens.</title>
        <authorList>
            <consortium name="DOE Joint Genome Institute"/>
            <person name="Lopez S.C."/>
            <person name="Andreopoulos B."/>
            <person name="Pangilinan J."/>
            <person name="Lipzen A."/>
            <person name="Riley R."/>
            <person name="Ahrendt S."/>
            <person name="Ng V."/>
            <person name="Barry K."/>
            <person name="Daum C."/>
            <person name="Grigoriev I.V."/>
            <person name="Hilden K.S."/>
            <person name="Makela M.R."/>
            <person name="de Vries R.P."/>
        </authorList>
    </citation>
    <scope>NUCLEOTIDE SEQUENCE [LARGE SCALE GENOMIC DNA]</scope>
    <source>
        <strain evidence="2">OM18370.1</strain>
    </source>
</reference>
<organism evidence="2">
    <name type="scientific">Dichomitus squalens</name>
    <dbReference type="NCBI Taxonomy" id="114155"/>
    <lineage>
        <taxon>Eukaryota</taxon>
        <taxon>Fungi</taxon>
        <taxon>Dikarya</taxon>
        <taxon>Basidiomycota</taxon>
        <taxon>Agaricomycotina</taxon>
        <taxon>Agaricomycetes</taxon>
        <taxon>Polyporales</taxon>
        <taxon>Polyporaceae</taxon>
        <taxon>Dichomitus</taxon>
    </lineage>
</organism>